<evidence type="ECO:0000256" key="9">
    <source>
        <dbReference type="ARBA" id="ARBA00048367"/>
    </source>
</evidence>
<dbReference type="Gene3D" id="3.30.200.20">
    <property type="entry name" value="Phosphorylase Kinase, domain 1"/>
    <property type="match status" value="1"/>
</dbReference>
<protein>
    <recommendedName>
        <fullName evidence="2">cyclin-dependent kinase</fullName>
        <ecNumber evidence="2">2.7.11.22</ecNumber>
    </recommendedName>
</protein>
<organism evidence="13 14">
    <name type="scientific">Paragonimus skrjabini miyazakii</name>
    <dbReference type="NCBI Taxonomy" id="59628"/>
    <lineage>
        <taxon>Eukaryota</taxon>
        <taxon>Metazoa</taxon>
        <taxon>Spiralia</taxon>
        <taxon>Lophotrochozoa</taxon>
        <taxon>Platyhelminthes</taxon>
        <taxon>Trematoda</taxon>
        <taxon>Digenea</taxon>
        <taxon>Plagiorchiida</taxon>
        <taxon>Troglotremata</taxon>
        <taxon>Troglotrematidae</taxon>
        <taxon>Paragonimus</taxon>
    </lineage>
</organism>
<dbReference type="GO" id="GO:0004693">
    <property type="term" value="F:cyclin-dependent protein serine/threonine kinase activity"/>
    <property type="evidence" value="ECO:0007669"/>
    <property type="project" value="UniProtKB-EC"/>
</dbReference>
<evidence type="ECO:0000256" key="2">
    <source>
        <dbReference type="ARBA" id="ARBA00012425"/>
    </source>
</evidence>
<dbReference type="PANTHER" id="PTHR24056:SF400">
    <property type="entry name" value="KINASE, PUTATIVE-RELATED"/>
    <property type="match status" value="1"/>
</dbReference>
<feature type="domain" description="Protein kinase" evidence="12">
    <location>
        <begin position="4"/>
        <end position="234"/>
    </location>
</feature>
<dbReference type="InterPro" id="IPR017441">
    <property type="entry name" value="Protein_kinase_ATP_BS"/>
</dbReference>
<keyword evidence="7 10" id="KW-0067">ATP-binding</keyword>
<keyword evidence="4" id="KW-0808">Transferase</keyword>
<evidence type="ECO:0000256" key="5">
    <source>
        <dbReference type="ARBA" id="ARBA00022741"/>
    </source>
</evidence>
<accession>A0A8S9YH73</accession>
<dbReference type="GO" id="GO:0005634">
    <property type="term" value="C:nucleus"/>
    <property type="evidence" value="ECO:0007669"/>
    <property type="project" value="TreeGrafter"/>
</dbReference>
<evidence type="ECO:0000256" key="11">
    <source>
        <dbReference type="RuleBase" id="RU000304"/>
    </source>
</evidence>
<dbReference type="InterPro" id="IPR008271">
    <property type="entry name" value="Ser/Thr_kinase_AS"/>
</dbReference>
<dbReference type="Pfam" id="PF00069">
    <property type="entry name" value="Pkinase"/>
    <property type="match status" value="1"/>
</dbReference>
<evidence type="ECO:0000313" key="13">
    <source>
        <dbReference type="EMBL" id="KAF7248429.1"/>
    </source>
</evidence>
<evidence type="ECO:0000256" key="6">
    <source>
        <dbReference type="ARBA" id="ARBA00022777"/>
    </source>
</evidence>
<dbReference type="InterPro" id="IPR000719">
    <property type="entry name" value="Prot_kinase_dom"/>
</dbReference>
<evidence type="ECO:0000256" key="7">
    <source>
        <dbReference type="ARBA" id="ARBA00022840"/>
    </source>
</evidence>
<dbReference type="InterPro" id="IPR011009">
    <property type="entry name" value="Kinase-like_dom_sf"/>
</dbReference>
<evidence type="ECO:0000256" key="1">
    <source>
        <dbReference type="ARBA" id="ARBA00006485"/>
    </source>
</evidence>
<dbReference type="OrthoDB" id="548217at2759"/>
<dbReference type="AlphaFoldDB" id="A0A8S9YH73"/>
<comment type="caution">
    <text evidence="13">The sequence shown here is derived from an EMBL/GenBank/DDBJ whole genome shotgun (WGS) entry which is preliminary data.</text>
</comment>
<dbReference type="Proteomes" id="UP000822476">
    <property type="component" value="Unassembled WGS sequence"/>
</dbReference>
<evidence type="ECO:0000313" key="14">
    <source>
        <dbReference type="Proteomes" id="UP000822476"/>
    </source>
</evidence>
<dbReference type="EC" id="2.7.11.22" evidence="2"/>
<dbReference type="PROSITE" id="PS00108">
    <property type="entry name" value="PROTEIN_KINASE_ST"/>
    <property type="match status" value="1"/>
</dbReference>
<sequence length="234" mass="26692">MDKYDNLGLVGEGSYGMVIKCRNKETGQLVAIKKFIDSEDDKLVKKIATREIKMLKQLRHDNLVNLLEVFRRKKRLYLVFEFVDHTVLEDLEKNSRGISESRTKRILFQVLRGIEFCHVHNIIHRDIKPENVLISRTGVVKLCDFGFARVLAAPGEVYTDYVATRWYRAPELLVGDSKYGRAVDIWAIGCLAAEMLTGDPLFPGDSDIDQLHHIVRCIDSCLLVFSILIALTIA</sequence>
<dbReference type="EMBL" id="JTDE01005617">
    <property type="protein sequence ID" value="KAF7248429.1"/>
    <property type="molecule type" value="Genomic_DNA"/>
</dbReference>
<dbReference type="FunFam" id="1.10.510.10:FF:000624">
    <property type="entry name" value="Mitogen-activated protein kinase"/>
    <property type="match status" value="1"/>
</dbReference>
<comment type="similarity">
    <text evidence="1">Belongs to the protein kinase superfamily. CMGC Ser/Thr protein kinase family. CDC2/CDKX subfamily.</text>
</comment>
<keyword evidence="6" id="KW-0418">Kinase</keyword>
<dbReference type="PANTHER" id="PTHR24056">
    <property type="entry name" value="CELL DIVISION PROTEIN KINASE"/>
    <property type="match status" value="1"/>
</dbReference>
<keyword evidence="5 10" id="KW-0547">Nucleotide-binding</keyword>
<gene>
    <name evidence="13" type="ORF">EG68_09738</name>
</gene>
<proteinExistence type="inferred from homology"/>
<comment type="catalytic activity">
    <reaction evidence="8">
        <text>L-threonyl-[protein] + ATP = O-phospho-L-threonyl-[protein] + ADP + H(+)</text>
        <dbReference type="Rhea" id="RHEA:46608"/>
        <dbReference type="Rhea" id="RHEA-COMP:11060"/>
        <dbReference type="Rhea" id="RHEA-COMP:11605"/>
        <dbReference type="ChEBI" id="CHEBI:15378"/>
        <dbReference type="ChEBI" id="CHEBI:30013"/>
        <dbReference type="ChEBI" id="CHEBI:30616"/>
        <dbReference type="ChEBI" id="CHEBI:61977"/>
        <dbReference type="ChEBI" id="CHEBI:456216"/>
        <dbReference type="EC" id="2.7.11.22"/>
    </reaction>
</comment>
<dbReference type="SMART" id="SM00220">
    <property type="entry name" value="S_TKc"/>
    <property type="match status" value="1"/>
</dbReference>
<reference evidence="13" key="1">
    <citation type="submission" date="2019-07" db="EMBL/GenBank/DDBJ databases">
        <title>Annotation for the trematode Paragonimus miyazaki's.</title>
        <authorList>
            <person name="Choi Y.-J."/>
        </authorList>
    </citation>
    <scope>NUCLEOTIDE SEQUENCE</scope>
    <source>
        <strain evidence="13">Japan</strain>
    </source>
</reference>
<dbReference type="Gene3D" id="1.10.510.10">
    <property type="entry name" value="Transferase(Phosphotransferase) domain 1"/>
    <property type="match status" value="1"/>
</dbReference>
<keyword evidence="14" id="KW-1185">Reference proteome</keyword>
<dbReference type="GO" id="GO:0005524">
    <property type="term" value="F:ATP binding"/>
    <property type="evidence" value="ECO:0007669"/>
    <property type="project" value="UniProtKB-UniRule"/>
</dbReference>
<evidence type="ECO:0000259" key="12">
    <source>
        <dbReference type="PROSITE" id="PS50011"/>
    </source>
</evidence>
<evidence type="ECO:0000256" key="3">
    <source>
        <dbReference type="ARBA" id="ARBA00022527"/>
    </source>
</evidence>
<comment type="catalytic activity">
    <reaction evidence="9">
        <text>L-seryl-[protein] + ATP = O-phospho-L-seryl-[protein] + ADP + H(+)</text>
        <dbReference type="Rhea" id="RHEA:17989"/>
        <dbReference type="Rhea" id="RHEA-COMP:9863"/>
        <dbReference type="Rhea" id="RHEA-COMP:11604"/>
        <dbReference type="ChEBI" id="CHEBI:15378"/>
        <dbReference type="ChEBI" id="CHEBI:29999"/>
        <dbReference type="ChEBI" id="CHEBI:30616"/>
        <dbReference type="ChEBI" id="CHEBI:83421"/>
        <dbReference type="ChEBI" id="CHEBI:456216"/>
        <dbReference type="EC" id="2.7.11.22"/>
    </reaction>
</comment>
<evidence type="ECO:0000256" key="10">
    <source>
        <dbReference type="PROSITE-ProRule" id="PRU10141"/>
    </source>
</evidence>
<dbReference type="InterPro" id="IPR050108">
    <property type="entry name" value="CDK"/>
</dbReference>
<dbReference type="SUPFAM" id="SSF56112">
    <property type="entry name" value="Protein kinase-like (PK-like)"/>
    <property type="match status" value="1"/>
</dbReference>
<name>A0A8S9YH73_9TREM</name>
<keyword evidence="3 11" id="KW-0723">Serine/threonine-protein kinase</keyword>
<dbReference type="FunFam" id="3.30.200.20:FF:000049">
    <property type="entry name" value="cyclin-dependent kinase-like 1 isoform X1"/>
    <property type="match status" value="1"/>
</dbReference>
<dbReference type="PROSITE" id="PS50011">
    <property type="entry name" value="PROTEIN_KINASE_DOM"/>
    <property type="match status" value="1"/>
</dbReference>
<evidence type="ECO:0000256" key="8">
    <source>
        <dbReference type="ARBA" id="ARBA00047811"/>
    </source>
</evidence>
<dbReference type="PIRSF" id="PIRSF000654">
    <property type="entry name" value="Integrin-linked_kinase"/>
    <property type="match status" value="1"/>
</dbReference>
<evidence type="ECO:0000256" key="4">
    <source>
        <dbReference type="ARBA" id="ARBA00022679"/>
    </source>
</evidence>
<feature type="binding site" evidence="10">
    <location>
        <position position="34"/>
    </location>
    <ligand>
        <name>ATP</name>
        <dbReference type="ChEBI" id="CHEBI:30616"/>
    </ligand>
</feature>
<dbReference type="PROSITE" id="PS00107">
    <property type="entry name" value="PROTEIN_KINASE_ATP"/>
    <property type="match status" value="1"/>
</dbReference>